<dbReference type="EMBL" id="JAGSOV010000003">
    <property type="protein sequence ID" value="MCO1653535.1"/>
    <property type="molecule type" value="Genomic_DNA"/>
</dbReference>
<dbReference type="InterPro" id="IPR022902">
    <property type="entry name" value="NAcTrfase_Eis"/>
</dbReference>
<dbReference type="InterPro" id="IPR000182">
    <property type="entry name" value="GNAT_dom"/>
</dbReference>
<feature type="binding site" evidence="4">
    <location>
        <begin position="92"/>
        <end position="97"/>
    </location>
    <ligand>
        <name>acetyl-CoA</name>
        <dbReference type="ChEBI" id="CHEBI:57288"/>
    </ligand>
</feature>
<comment type="caution">
    <text evidence="6">The sequence shown here is derived from an EMBL/GenBank/DDBJ whole genome shotgun (WGS) entry which is preliminary data.</text>
</comment>
<dbReference type="Gene3D" id="3.40.630.30">
    <property type="match status" value="2"/>
</dbReference>
<dbReference type="PANTHER" id="PTHR37817">
    <property type="entry name" value="N-ACETYLTRANSFERASE EIS"/>
    <property type="match status" value="1"/>
</dbReference>
<dbReference type="Proteomes" id="UP001165283">
    <property type="component" value="Unassembled WGS sequence"/>
</dbReference>
<feature type="domain" description="N-acetyltransferase" evidence="5">
    <location>
        <begin position="5"/>
        <end position="153"/>
    </location>
</feature>
<keyword evidence="2 4" id="KW-0808">Transferase</keyword>
<protein>
    <submittedName>
        <fullName evidence="6">GNAT family N-acetyltransferase</fullName>
        <ecNumber evidence="6">2.3.1.-</ecNumber>
    </submittedName>
</protein>
<gene>
    <name evidence="6" type="ORF">KDL28_00550</name>
</gene>
<dbReference type="RefSeq" id="WP_252435128.1">
    <property type="nucleotide sequence ID" value="NZ_JAGSOV010000003.1"/>
</dbReference>
<dbReference type="HAMAP" id="MF_01812">
    <property type="entry name" value="Eis"/>
    <property type="match status" value="1"/>
</dbReference>
<feature type="active site" description="Proton acceptor; via carboxylate" evidence="4">
    <location>
        <position position="399"/>
    </location>
</feature>
<evidence type="ECO:0000313" key="6">
    <source>
        <dbReference type="EMBL" id="MCO1653535.1"/>
    </source>
</evidence>
<dbReference type="InterPro" id="IPR051554">
    <property type="entry name" value="Acetyltransferase_Eis"/>
</dbReference>
<dbReference type="Gene3D" id="3.30.1050.10">
    <property type="entry name" value="SCP2 sterol-binding domain"/>
    <property type="match status" value="1"/>
</dbReference>
<feature type="binding site" evidence="4">
    <location>
        <begin position="84"/>
        <end position="86"/>
    </location>
    <ligand>
        <name>acetyl-CoA</name>
        <dbReference type="ChEBI" id="CHEBI:57288"/>
    </ligand>
</feature>
<evidence type="ECO:0000256" key="1">
    <source>
        <dbReference type="ARBA" id="ARBA00009213"/>
    </source>
</evidence>
<dbReference type="NCBIfam" id="NF002367">
    <property type="entry name" value="PRK01346.1-4"/>
    <property type="match status" value="1"/>
</dbReference>
<dbReference type="SUPFAM" id="SSF55718">
    <property type="entry name" value="SCP-like"/>
    <property type="match status" value="1"/>
</dbReference>
<dbReference type="PANTHER" id="PTHR37817:SF1">
    <property type="entry name" value="N-ACETYLTRANSFERASE EIS"/>
    <property type="match status" value="1"/>
</dbReference>
<evidence type="ECO:0000313" key="7">
    <source>
        <dbReference type="Proteomes" id="UP001165283"/>
    </source>
</evidence>
<organism evidence="6 7">
    <name type="scientific">Pseudonocardia humida</name>
    <dbReference type="NCBI Taxonomy" id="2800819"/>
    <lineage>
        <taxon>Bacteria</taxon>
        <taxon>Bacillati</taxon>
        <taxon>Actinomycetota</taxon>
        <taxon>Actinomycetes</taxon>
        <taxon>Pseudonocardiales</taxon>
        <taxon>Pseudonocardiaceae</taxon>
        <taxon>Pseudonocardia</taxon>
    </lineage>
</organism>
<evidence type="ECO:0000256" key="4">
    <source>
        <dbReference type="HAMAP-Rule" id="MF_01812"/>
    </source>
</evidence>
<dbReference type="Pfam" id="PF13530">
    <property type="entry name" value="SCP2_2"/>
    <property type="match status" value="1"/>
</dbReference>
<keyword evidence="7" id="KW-1185">Reference proteome</keyword>
<accession>A0ABT0ZS44</accession>
<dbReference type="InterPro" id="IPR041380">
    <property type="entry name" value="Acetyltransf_17"/>
</dbReference>
<dbReference type="InterPro" id="IPR036527">
    <property type="entry name" value="SCP2_sterol-bd_dom_sf"/>
</dbReference>
<dbReference type="GO" id="GO:0016746">
    <property type="term" value="F:acyltransferase activity"/>
    <property type="evidence" value="ECO:0007669"/>
    <property type="project" value="UniProtKB-KW"/>
</dbReference>
<dbReference type="PROSITE" id="PS51186">
    <property type="entry name" value="GNAT"/>
    <property type="match status" value="1"/>
</dbReference>
<comment type="subunit">
    <text evidence="4">Homohexamer; trimer of dimers.</text>
</comment>
<proteinExistence type="inferred from homology"/>
<feature type="binding site" evidence="4">
    <location>
        <begin position="120"/>
        <end position="121"/>
    </location>
    <ligand>
        <name>acetyl-CoA</name>
        <dbReference type="ChEBI" id="CHEBI:57288"/>
    </ligand>
</feature>
<dbReference type="SUPFAM" id="SSF55729">
    <property type="entry name" value="Acyl-CoA N-acyltransferases (Nat)"/>
    <property type="match status" value="1"/>
</dbReference>
<keyword evidence="3 4" id="KW-0012">Acyltransferase</keyword>
<dbReference type="EC" id="2.3.1.-" evidence="6"/>
<dbReference type="InterPro" id="IPR016181">
    <property type="entry name" value="Acyl_CoA_acyltransferase"/>
</dbReference>
<dbReference type="Pfam" id="PF13527">
    <property type="entry name" value="Acetyltransf_9"/>
    <property type="match status" value="1"/>
</dbReference>
<sequence>MTTSFALRRATSKDLAAMAEADGRAFGVHYTDSDLQEIESVLDPDRFWLAVDTDDAIVGVTGAFDLHVTVPGGAVLPMPGVTWVSVALTHRRRGVLRALLTEQHREFVEQGHALCGLTASEGAIYGRFGYGPTTANRSVEIDRRRAVLRADLPDTGGVRQAGTEEVRELAPELHRRWAAGVPGAVHRGPAQWTPQLADHEHRRGGATALFHLVHPDGYASYRRLHSERAAVVTEVVATTAQAHRELWRALLAMDLVETVRCRALALDDPLPLLLTDPRQVRTTGLHDGMWTRALDVPALLSARRYGIEIDAVLDVGDPFLDRGGRFRLRGGPDGATCEPTTAPADVRVDATALGPLVLGGQRTRPLAGAGLLTADDPALLHRIDLAFLTDRLPVHGTEF</sequence>
<name>A0ABT0ZS44_9PSEU</name>
<feature type="active site" description="Proton donor" evidence="4">
    <location>
        <position position="125"/>
    </location>
</feature>
<evidence type="ECO:0000256" key="2">
    <source>
        <dbReference type="ARBA" id="ARBA00022679"/>
    </source>
</evidence>
<dbReference type="InterPro" id="IPR025559">
    <property type="entry name" value="Eis_dom"/>
</dbReference>
<evidence type="ECO:0000256" key="3">
    <source>
        <dbReference type="ARBA" id="ARBA00023315"/>
    </source>
</evidence>
<dbReference type="Pfam" id="PF17668">
    <property type="entry name" value="Acetyltransf_17"/>
    <property type="match status" value="1"/>
</dbReference>
<comment type="similarity">
    <text evidence="1 4">Belongs to the acetyltransferase Eis family.</text>
</comment>
<reference evidence="6" key="1">
    <citation type="submission" date="2021-04" db="EMBL/GenBank/DDBJ databases">
        <title>Pseudonocardia sp. nov., isolated from sandy soil of mangrove forest.</title>
        <authorList>
            <person name="Zan Z."/>
            <person name="Huang R."/>
            <person name="Liu W."/>
        </authorList>
    </citation>
    <scope>NUCLEOTIDE SEQUENCE</scope>
    <source>
        <strain evidence="6">S2-4</strain>
    </source>
</reference>
<evidence type="ECO:0000259" key="5">
    <source>
        <dbReference type="PROSITE" id="PS51186"/>
    </source>
</evidence>